<dbReference type="InterPro" id="IPR029063">
    <property type="entry name" value="SAM-dependent_MTases_sf"/>
</dbReference>
<dbReference type="GO" id="GO:0032259">
    <property type="term" value="P:methylation"/>
    <property type="evidence" value="ECO:0007669"/>
    <property type="project" value="InterPro"/>
</dbReference>
<protein>
    <recommendedName>
        <fullName evidence="5">MT-A70-domain-containing protein</fullName>
    </recommendedName>
</protein>
<dbReference type="Pfam" id="PF05063">
    <property type="entry name" value="MT-A70"/>
    <property type="match status" value="1"/>
</dbReference>
<name>A0A8H3IAU8_9LECA</name>
<accession>A0A8H3IAU8</accession>
<dbReference type="PANTHER" id="PTHR12829:SF4">
    <property type="entry name" value="N(6)-ADENINE-SPECIFIC METHYLTRANSFERASE METTL4"/>
    <property type="match status" value="1"/>
</dbReference>
<dbReference type="PANTHER" id="PTHR12829">
    <property type="entry name" value="N6-ADENOSINE-METHYLTRANSFERASE"/>
    <property type="match status" value="1"/>
</dbReference>
<dbReference type="GO" id="GO:0005634">
    <property type="term" value="C:nucleus"/>
    <property type="evidence" value="ECO:0007669"/>
    <property type="project" value="TreeGrafter"/>
</dbReference>
<dbReference type="GO" id="GO:0003676">
    <property type="term" value="F:nucleic acid binding"/>
    <property type="evidence" value="ECO:0007669"/>
    <property type="project" value="InterPro"/>
</dbReference>
<comment type="similarity">
    <text evidence="1">Belongs to the MT-A70-like family.</text>
</comment>
<comment type="caution">
    <text evidence="3">The sequence shown here is derived from an EMBL/GenBank/DDBJ whole genome shotgun (WGS) entry which is preliminary data.</text>
</comment>
<keyword evidence="4" id="KW-1185">Reference proteome</keyword>
<dbReference type="PROSITE" id="PS00092">
    <property type="entry name" value="N6_MTASE"/>
    <property type="match status" value="1"/>
</dbReference>
<sequence length="455" mass="50831">MADQISLPTPILYQNLTKTLTLLDIPMSIANAQGTIHHPCTDQIYASPPLRMPYPSTEPKTEKAKVNVLRTKASSDTDAEFPQALLWRGLGEVTEHWHLEGCWCLPRKMSPLIRGRHSKKRKADNDINQASVLQKRDSDHASNALLPPSKAETEEELGILPSRTEPDLKIPETETSSRSIREPLVLSSESSPKAYTCSGIRVIANRLVGNPYSTPLSLQCAGVNYKIPPNARFLLSEIGEATAPAFSMAALTTYPGASATAGQGQFDFVLLDPPWENRSVRRSARYNTMHDSDPMLVLRAMLGQHIAPGALVACWITNKASVRDTALEAFQAWDVQLVEEWAWLKTTAGGLPISQIDGLWRKPFEVLLLGRKGSDEAQKSEGEFRRRVIVAVPDLHSRKPHLKILIERFLPGNYRALEIFARNLTAEWSSWGDEVLKHNWEGHWYTHKASKRSIL</sequence>
<dbReference type="GO" id="GO:0008168">
    <property type="term" value="F:methyltransferase activity"/>
    <property type="evidence" value="ECO:0007669"/>
    <property type="project" value="InterPro"/>
</dbReference>
<evidence type="ECO:0000313" key="4">
    <source>
        <dbReference type="Proteomes" id="UP000664203"/>
    </source>
</evidence>
<gene>
    <name evidence="3" type="ORF">ALECFALPRED_005713</name>
</gene>
<reference evidence="3" key="1">
    <citation type="submission" date="2021-03" db="EMBL/GenBank/DDBJ databases">
        <authorList>
            <person name="Tagirdzhanova G."/>
        </authorList>
    </citation>
    <scope>NUCLEOTIDE SEQUENCE</scope>
</reference>
<evidence type="ECO:0000256" key="2">
    <source>
        <dbReference type="SAM" id="MobiDB-lite"/>
    </source>
</evidence>
<evidence type="ECO:0008006" key="5">
    <source>
        <dbReference type="Google" id="ProtNLM"/>
    </source>
</evidence>
<proteinExistence type="inferred from homology"/>
<dbReference type="EMBL" id="CAJPDR010000036">
    <property type="protein sequence ID" value="CAF9909455.1"/>
    <property type="molecule type" value="Genomic_DNA"/>
</dbReference>
<feature type="region of interest" description="Disordered" evidence="2">
    <location>
        <begin position="115"/>
        <end position="155"/>
    </location>
</feature>
<dbReference type="InterPro" id="IPR002052">
    <property type="entry name" value="DNA_methylase_N6_adenine_CS"/>
</dbReference>
<evidence type="ECO:0000256" key="1">
    <source>
        <dbReference type="PROSITE-ProRule" id="PRU00489"/>
    </source>
</evidence>
<dbReference type="Proteomes" id="UP000664203">
    <property type="component" value="Unassembled WGS sequence"/>
</dbReference>
<feature type="region of interest" description="Disordered" evidence="2">
    <location>
        <begin position="165"/>
        <end position="184"/>
    </location>
</feature>
<dbReference type="PROSITE" id="PS51143">
    <property type="entry name" value="MT_A70"/>
    <property type="match status" value="1"/>
</dbReference>
<dbReference type="OrthoDB" id="61116at2759"/>
<organism evidence="3 4">
    <name type="scientific">Alectoria fallacina</name>
    <dbReference type="NCBI Taxonomy" id="1903189"/>
    <lineage>
        <taxon>Eukaryota</taxon>
        <taxon>Fungi</taxon>
        <taxon>Dikarya</taxon>
        <taxon>Ascomycota</taxon>
        <taxon>Pezizomycotina</taxon>
        <taxon>Lecanoromycetes</taxon>
        <taxon>OSLEUM clade</taxon>
        <taxon>Lecanoromycetidae</taxon>
        <taxon>Lecanorales</taxon>
        <taxon>Lecanorineae</taxon>
        <taxon>Parmeliaceae</taxon>
        <taxon>Alectoria</taxon>
    </lineage>
</organism>
<evidence type="ECO:0000313" key="3">
    <source>
        <dbReference type="EMBL" id="CAF9909455.1"/>
    </source>
</evidence>
<dbReference type="SUPFAM" id="SSF53335">
    <property type="entry name" value="S-adenosyl-L-methionine-dependent methyltransferases"/>
    <property type="match status" value="1"/>
</dbReference>
<dbReference type="AlphaFoldDB" id="A0A8H3IAU8"/>
<dbReference type="InterPro" id="IPR007757">
    <property type="entry name" value="MT-A70-like"/>
</dbReference>